<dbReference type="SUPFAM" id="SSF54236">
    <property type="entry name" value="Ubiquitin-like"/>
    <property type="match status" value="1"/>
</dbReference>
<feature type="region of interest" description="Disordered" evidence="1">
    <location>
        <begin position="60"/>
        <end position="79"/>
    </location>
</feature>
<sequence length="288" mass="31313">MATAALLTSAPSRLYFPLSAAAAFSWTNTPNMYVTRPKSAKGCTRPSFSCSQSLEACPCRVPPSPPPPPPHPLVNSRRGSSTKLVSGQVSPVEIPELLQQVPSRTSSSLNKYRVLPSIGCRSTGSGAVEAVAEQTDRLKVSEGQEDDPKIKALSGEQGFASVLSGTAVPNEGSSCTQNPPEKLGRRMKQENPSMSALSVEESLREESHLLLAIRSPSGQRFEQRFKPTDSLQTVLAVAERRMSAQYQCCSIETMEVPRRSFSDLGRSLRECGVLHKSVLCIRRKEQHD</sequence>
<gene>
    <name evidence="3" type="primary">Ubxn10</name>
    <name evidence="3" type="ORF">ZAPATR_R07492</name>
</gene>
<dbReference type="AlphaFoldDB" id="A0A7L3F6G7"/>
<feature type="domain" description="UBX" evidence="2">
    <location>
        <begin position="204"/>
        <end position="281"/>
    </location>
</feature>
<dbReference type="Pfam" id="PF00789">
    <property type="entry name" value="UBX"/>
    <property type="match status" value="1"/>
</dbReference>
<dbReference type="PROSITE" id="PS50033">
    <property type="entry name" value="UBX"/>
    <property type="match status" value="1"/>
</dbReference>
<dbReference type="CDD" id="cd17076">
    <property type="entry name" value="UBX_UBXN10"/>
    <property type="match status" value="1"/>
</dbReference>
<dbReference type="InterPro" id="IPR001012">
    <property type="entry name" value="UBX_dom"/>
</dbReference>
<dbReference type="Proteomes" id="UP000557426">
    <property type="component" value="Unassembled WGS sequence"/>
</dbReference>
<feature type="compositionally biased region" description="Pro residues" evidence="1">
    <location>
        <begin position="60"/>
        <end position="72"/>
    </location>
</feature>
<evidence type="ECO:0000256" key="1">
    <source>
        <dbReference type="SAM" id="MobiDB-lite"/>
    </source>
</evidence>
<accession>A0A7L3F6G7</accession>
<dbReference type="EMBL" id="VZTU01007393">
    <property type="protein sequence ID" value="NXT75817.1"/>
    <property type="molecule type" value="Genomic_DNA"/>
</dbReference>
<keyword evidence="4" id="KW-1185">Reference proteome</keyword>
<feature type="non-terminal residue" evidence="3">
    <location>
        <position position="288"/>
    </location>
</feature>
<organism evidence="3 4">
    <name type="scientific">Zapornia atra</name>
    <name type="common">Henderson crake</name>
    <dbReference type="NCBI Taxonomy" id="2585822"/>
    <lineage>
        <taxon>Eukaryota</taxon>
        <taxon>Metazoa</taxon>
        <taxon>Chordata</taxon>
        <taxon>Craniata</taxon>
        <taxon>Vertebrata</taxon>
        <taxon>Euteleostomi</taxon>
        <taxon>Archelosauria</taxon>
        <taxon>Archosauria</taxon>
        <taxon>Dinosauria</taxon>
        <taxon>Saurischia</taxon>
        <taxon>Theropoda</taxon>
        <taxon>Coelurosauria</taxon>
        <taxon>Aves</taxon>
        <taxon>Neognathae</taxon>
        <taxon>Neoaves</taxon>
        <taxon>Gruiformes</taxon>
        <taxon>Rallidae</taxon>
        <taxon>Zapornia</taxon>
    </lineage>
</organism>
<proteinExistence type="predicted"/>
<reference evidence="3 4" key="1">
    <citation type="submission" date="2019-09" db="EMBL/GenBank/DDBJ databases">
        <title>Bird 10,000 Genomes (B10K) Project - Family phase.</title>
        <authorList>
            <person name="Zhang G."/>
        </authorList>
    </citation>
    <scope>NUCLEOTIDE SEQUENCE [LARGE SCALE GENOMIC DNA]</scope>
    <source>
        <strain evidence="3">B10K-DU-011-47</strain>
        <tissue evidence="3">Mixed tissue sample</tissue>
    </source>
</reference>
<name>A0A7L3F6G7_9GRUI</name>
<feature type="region of interest" description="Disordered" evidence="1">
    <location>
        <begin position="167"/>
        <end position="186"/>
    </location>
</feature>
<protein>
    <submittedName>
        <fullName evidence="3">UBX10 protein</fullName>
    </submittedName>
</protein>
<feature type="non-terminal residue" evidence="3">
    <location>
        <position position="1"/>
    </location>
</feature>
<evidence type="ECO:0000313" key="3">
    <source>
        <dbReference type="EMBL" id="NXT75817.1"/>
    </source>
</evidence>
<comment type="caution">
    <text evidence="3">The sequence shown here is derived from an EMBL/GenBank/DDBJ whole genome shotgun (WGS) entry which is preliminary data.</text>
</comment>
<dbReference type="Gene3D" id="3.10.20.90">
    <property type="entry name" value="Phosphatidylinositol 3-kinase Catalytic Subunit, Chain A, domain 1"/>
    <property type="match status" value="1"/>
</dbReference>
<dbReference type="InterPro" id="IPR029071">
    <property type="entry name" value="Ubiquitin-like_domsf"/>
</dbReference>
<evidence type="ECO:0000259" key="2">
    <source>
        <dbReference type="PROSITE" id="PS50033"/>
    </source>
</evidence>
<evidence type="ECO:0000313" key="4">
    <source>
        <dbReference type="Proteomes" id="UP000557426"/>
    </source>
</evidence>